<organism evidence="2 3">
    <name type="scientific">Methanoregula formicica (strain DSM 22288 / NBRC 105244 / SMSP)</name>
    <dbReference type="NCBI Taxonomy" id="593750"/>
    <lineage>
        <taxon>Archaea</taxon>
        <taxon>Methanobacteriati</taxon>
        <taxon>Methanobacteriota</taxon>
        <taxon>Stenosarchaea group</taxon>
        <taxon>Methanomicrobia</taxon>
        <taxon>Methanomicrobiales</taxon>
        <taxon>Methanoregulaceae</taxon>
        <taxon>Methanoregula</taxon>
    </lineage>
</organism>
<dbReference type="Proteomes" id="UP000010824">
    <property type="component" value="Chromosome"/>
</dbReference>
<keyword evidence="1" id="KW-0472">Membrane</keyword>
<evidence type="ECO:0000313" key="3">
    <source>
        <dbReference type="Proteomes" id="UP000010824"/>
    </source>
</evidence>
<gene>
    <name evidence="2" type="ordered locus">Metfor_1688</name>
</gene>
<feature type="transmembrane region" description="Helical" evidence="1">
    <location>
        <begin position="41"/>
        <end position="61"/>
    </location>
</feature>
<dbReference type="KEGG" id="mfo:Metfor_1688"/>
<sequence precursor="true">MDLQLIYQTFTNPKVVTSMMLVAICLGLVLSAMLKYLSREWYMPTLFVALCLATALGYMVWLDRQDWRDS</sequence>
<keyword evidence="1" id="KW-1133">Transmembrane helix</keyword>
<reference evidence="3" key="1">
    <citation type="submission" date="2011-12" db="EMBL/GenBank/DDBJ databases">
        <title>Complete sequence of Methanoregula formicicum SMSP.</title>
        <authorList>
            <person name="Lucas S."/>
            <person name="Han J."/>
            <person name="Lapidus A."/>
            <person name="Cheng J.-F."/>
            <person name="Goodwin L."/>
            <person name="Pitluck S."/>
            <person name="Peters L."/>
            <person name="Ovchinnikova G."/>
            <person name="Teshima H."/>
            <person name="Detter J.C."/>
            <person name="Han C."/>
            <person name="Tapia R."/>
            <person name="Land M."/>
            <person name="Hauser L."/>
            <person name="Kyrpides N."/>
            <person name="Ivanova N."/>
            <person name="Pagani I."/>
            <person name="Imachi H."/>
            <person name="Tamaki H."/>
            <person name="Sekiguchi Y."/>
            <person name="Kamagata Y."/>
            <person name="Cadillo-Quiroz H."/>
            <person name="Zinder S."/>
            <person name="Liu W.-T."/>
            <person name="Woyke T."/>
        </authorList>
    </citation>
    <scope>NUCLEOTIDE SEQUENCE [LARGE SCALE GENOMIC DNA]</scope>
    <source>
        <strain evidence="3">DSM 22288 / NBRC 105244 / SMSP</strain>
    </source>
</reference>
<accession>L0HFE7</accession>
<dbReference type="RefSeq" id="WP_015285678.1">
    <property type="nucleotide sequence ID" value="NC_019943.1"/>
</dbReference>
<dbReference type="HOGENOM" id="CLU_2748165_0_0_2"/>
<name>L0HFE7_METFS</name>
<dbReference type="InParanoid" id="L0HFE7"/>
<evidence type="ECO:0000256" key="1">
    <source>
        <dbReference type="SAM" id="Phobius"/>
    </source>
</evidence>
<protein>
    <submittedName>
        <fullName evidence="2">Uncharacterized protein</fullName>
    </submittedName>
</protein>
<dbReference type="STRING" id="593750.Metfor_1688"/>
<feature type="transmembrane region" description="Helical" evidence="1">
    <location>
        <begin position="15"/>
        <end position="34"/>
    </location>
</feature>
<keyword evidence="3" id="KW-1185">Reference proteome</keyword>
<proteinExistence type="predicted"/>
<dbReference type="EMBL" id="CP003167">
    <property type="protein sequence ID" value="AGB02715.1"/>
    <property type="molecule type" value="Genomic_DNA"/>
</dbReference>
<evidence type="ECO:0000313" key="2">
    <source>
        <dbReference type="EMBL" id="AGB02715.1"/>
    </source>
</evidence>
<reference evidence="2 3" key="2">
    <citation type="journal article" date="2014" name="Genome Announc.">
        <title>Complete Genome Sequence of Methanoregula formicica SMSPT, a Mesophilic Hydrogenotrophic Methanogen Isolated from a Methanogenic Upflow Anaerobic Sludge Blanket Reactor.</title>
        <authorList>
            <person name="Yamamoto K."/>
            <person name="Tamaki H."/>
            <person name="Cadillo-Quiroz H."/>
            <person name="Imachi H."/>
            <person name="Kyrpides N."/>
            <person name="Woyke T."/>
            <person name="Goodwin L."/>
            <person name="Zinder S.H."/>
            <person name="Kamagata Y."/>
            <person name="Liu W.T."/>
        </authorList>
    </citation>
    <scope>NUCLEOTIDE SEQUENCE [LARGE SCALE GENOMIC DNA]</scope>
    <source>
        <strain evidence="3">DSM 22288 / NBRC 105244 / SMSP</strain>
    </source>
</reference>
<keyword evidence="1" id="KW-0812">Transmembrane</keyword>
<dbReference type="GeneID" id="14308077"/>
<dbReference type="AlphaFoldDB" id="L0HFE7"/>